<sequence>MATLIVTSTDVDPLHALPASSHTPPLPSTTPSSTLSPLSLPKHNGDANTGDLSINMVIHQNPFSVTLDAWAMLAGSLLLVVGMHCMHLSVLKAIIVAVPVVLLIRNDYLNFLLLGPGGTPPTFVGYVRLLWFRLFALRDVYHCPPETDPGLAPSRGILQSGGGGSSDEHMDSTASELPYRPGPRPQVAGLAPQRQLDQQASTACYSQLRAAVEALTREHPDTLSIATSCIEKHGFGLFARHPVNVWGQGEIFHIHDSEKSMHMSLHPDDIKEVLDKGWGQRHPLAFSGWVKAPLPPTFVMIYAPRDESDLAIIVRIVEAAIWYTMAQKIQLKVPPAEPEMLA</sequence>
<reference evidence="4 5" key="1">
    <citation type="journal article" date="2014" name="BMC Genomics">
        <title>Comparative genomics of the major fungal agents of human and animal Sporotrichosis: Sporothrix schenckii and Sporothrix brasiliensis.</title>
        <authorList>
            <person name="Teixeira M.M."/>
            <person name="de Almeida L.G."/>
            <person name="Kubitschek-Barreira P."/>
            <person name="Alves F.L."/>
            <person name="Kioshima E.S."/>
            <person name="Abadio A.K."/>
            <person name="Fernandes L."/>
            <person name="Derengowski L.S."/>
            <person name="Ferreira K.S."/>
            <person name="Souza R.C."/>
            <person name="Ruiz J.C."/>
            <person name="de Andrade N.C."/>
            <person name="Paes H.C."/>
            <person name="Nicola A.M."/>
            <person name="Albuquerque P."/>
            <person name="Gerber A.L."/>
            <person name="Martins V.P."/>
            <person name="Peconick L.D."/>
            <person name="Neto A.V."/>
            <person name="Chaucanez C.B."/>
            <person name="Silva P.A."/>
            <person name="Cunha O.L."/>
            <person name="de Oliveira F.F."/>
            <person name="dos Santos T.C."/>
            <person name="Barros A.L."/>
            <person name="Soares M.A."/>
            <person name="de Oliveira L.M."/>
            <person name="Marini M.M."/>
            <person name="Villalobos-Duno H."/>
            <person name="Cunha M.M."/>
            <person name="de Hoog S."/>
            <person name="da Silveira J.F."/>
            <person name="Henrissat B."/>
            <person name="Nino-Vega G.A."/>
            <person name="Cisalpino P.S."/>
            <person name="Mora-Montes H.M."/>
            <person name="Almeida S.R."/>
            <person name="Stajich J.E."/>
            <person name="Lopes-Bezerra L.M."/>
            <person name="Vasconcelos A.T."/>
            <person name="Felipe M.S."/>
        </authorList>
    </citation>
    <scope>NUCLEOTIDE SEQUENCE [LARGE SCALE GENOMIC DNA]</scope>
    <source>
        <strain evidence="4 5">5110</strain>
    </source>
</reference>
<evidence type="ECO:0000313" key="4">
    <source>
        <dbReference type="EMBL" id="KIH86920.1"/>
    </source>
</evidence>
<dbReference type="EMBL" id="AWTV01000011">
    <property type="protein sequence ID" value="KIH86920.1"/>
    <property type="molecule type" value="Genomic_DNA"/>
</dbReference>
<gene>
    <name evidence="4" type="ORF">SPBR_08550</name>
</gene>
<evidence type="ECO:0000256" key="1">
    <source>
        <dbReference type="SAM" id="MobiDB-lite"/>
    </source>
</evidence>
<comment type="caution">
    <text evidence="4">The sequence shown here is derived from an EMBL/GenBank/DDBJ whole genome shotgun (WGS) entry which is preliminary data.</text>
</comment>
<dbReference type="Pfam" id="PF17648">
    <property type="entry name" value="Luciferase"/>
    <property type="match status" value="1"/>
</dbReference>
<keyword evidence="2" id="KW-0812">Transmembrane</keyword>
<feature type="domain" description="Luciferase" evidence="3">
    <location>
        <begin position="249"/>
        <end position="320"/>
    </location>
</feature>
<keyword evidence="5" id="KW-1185">Reference proteome</keyword>
<evidence type="ECO:0000313" key="5">
    <source>
        <dbReference type="Proteomes" id="UP000031575"/>
    </source>
</evidence>
<dbReference type="InterPro" id="IPR040841">
    <property type="entry name" value="Luciferase_dom"/>
</dbReference>
<proteinExistence type="predicted"/>
<evidence type="ECO:0000259" key="3">
    <source>
        <dbReference type="Pfam" id="PF17648"/>
    </source>
</evidence>
<dbReference type="Proteomes" id="UP000031575">
    <property type="component" value="Unassembled WGS sequence"/>
</dbReference>
<accession>A0A0C2IIU7</accession>
<dbReference type="OrthoDB" id="9987011at2759"/>
<dbReference type="AlphaFoldDB" id="A0A0C2IIU7"/>
<feature type="transmembrane region" description="Helical" evidence="2">
    <location>
        <begin position="71"/>
        <end position="104"/>
    </location>
</feature>
<dbReference type="VEuPathDB" id="FungiDB:SPBR_08550"/>
<dbReference type="GeneID" id="63681709"/>
<keyword evidence="2" id="KW-0472">Membrane</keyword>
<organism evidence="4 5">
    <name type="scientific">Sporothrix brasiliensis 5110</name>
    <dbReference type="NCBI Taxonomy" id="1398154"/>
    <lineage>
        <taxon>Eukaryota</taxon>
        <taxon>Fungi</taxon>
        <taxon>Dikarya</taxon>
        <taxon>Ascomycota</taxon>
        <taxon>Pezizomycotina</taxon>
        <taxon>Sordariomycetes</taxon>
        <taxon>Sordariomycetidae</taxon>
        <taxon>Ophiostomatales</taxon>
        <taxon>Ophiostomataceae</taxon>
        <taxon>Sporothrix</taxon>
    </lineage>
</organism>
<dbReference type="PANTHER" id="PTHR38695">
    <property type="entry name" value="AMINO ACID PERMEASE_ SLC12A DOMAIN-CONTAINING PROTEIN"/>
    <property type="match status" value="1"/>
</dbReference>
<protein>
    <recommendedName>
        <fullName evidence="3">Luciferase domain-containing protein</fullName>
    </recommendedName>
</protein>
<dbReference type="RefSeq" id="XP_040614930.1">
    <property type="nucleotide sequence ID" value="XM_040766788.1"/>
</dbReference>
<evidence type="ECO:0000256" key="2">
    <source>
        <dbReference type="SAM" id="Phobius"/>
    </source>
</evidence>
<feature type="region of interest" description="Disordered" evidence="1">
    <location>
        <begin position="16"/>
        <end position="40"/>
    </location>
</feature>
<dbReference type="HOGENOM" id="CLU_063954_1_1_1"/>
<name>A0A0C2IIU7_9PEZI</name>
<feature type="compositionally biased region" description="Low complexity" evidence="1">
    <location>
        <begin position="17"/>
        <end position="40"/>
    </location>
</feature>
<feature type="region of interest" description="Disordered" evidence="1">
    <location>
        <begin position="151"/>
        <end position="193"/>
    </location>
</feature>
<dbReference type="PANTHER" id="PTHR38695:SF1">
    <property type="entry name" value="AMINO ACID PERMEASE_ SLC12A DOMAIN-CONTAINING PROTEIN"/>
    <property type="match status" value="1"/>
</dbReference>
<keyword evidence="2" id="KW-1133">Transmembrane helix</keyword>
<dbReference type="InterPro" id="IPR048273">
    <property type="entry name" value="Luciferase"/>
</dbReference>